<dbReference type="AlphaFoldDB" id="A0A848G0Y8"/>
<dbReference type="EMBL" id="JABBGA010000002">
    <property type="protein sequence ID" value="NML24954.1"/>
    <property type="molecule type" value="Genomic_DNA"/>
</dbReference>
<evidence type="ECO:0008006" key="3">
    <source>
        <dbReference type="Google" id="ProtNLM"/>
    </source>
</evidence>
<sequence>MYLSPTDLQKARHAALDHLQAASLVMIETAGRLAGLSLEASRRVLDEGHQQLDGLIAGSPSGLEPPPLSRLVSWRSESAGQLREAIEIIGDAHQRMLEATREQVASFDQLLMRQMDRAALSADPAGEVAIDHVRNTIRQAEAGFNELTDAAARSADMLEEQVRQVSEALSSDGTKAD</sequence>
<evidence type="ECO:0000313" key="1">
    <source>
        <dbReference type="EMBL" id="NML24954.1"/>
    </source>
</evidence>
<protein>
    <recommendedName>
        <fullName evidence="3">Phasin family protein</fullName>
    </recommendedName>
</protein>
<accession>A0A848G0Y8</accession>
<dbReference type="RefSeq" id="WP_169144590.1">
    <property type="nucleotide sequence ID" value="NZ_JABBGA010000002.1"/>
</dbReference>
<gene>
    <name evidence="1" type="ORF">HHL15_04335</name>
</gene>
<dbReference type="Proteomes" id="UP000580043">
    <property type="component" value="Unassembled WGS sequence"/>
</dbReference>
<keyword evidence="2" id="KW-1185">Reference proteome</keyword>
<reference evidence="1 2" key="1">
    <citation type="submission" date="2020-04" db="EMBL/GenBank/DDBJ databases">
        <title>Zoogloea sp. G-4-1-14 isolated from soil.</title>
        <authorList>
            <person name="Dahal R.H."/>
        </authorList>
    </citation>
    <scope>NUCLEOTIDE SEQUENCE [LARGE SCALE GENOMIC DNA]</scope>
    <source>
        <strain evidence="1 2">G-4-1-14</strain>
    </source>
</reference>
<organism evidence="1 2">
    <name type="scientific">Zoogloea dura</name>
    <dbReference type="NCBI Taxonomy" id="2728840"/>
    <lineage>
        <taxon>Bacteria</taxon>
        <taxon>Pseudomonadati</taxon>
        <taxon>Pseudomonadota</taxon>
        <taxon>Betaproteobacteria</taxon>
        <taxon>Rhodocyclales</taxon>
        <taxon>Zoogloeaceae</taxon>
        <taxon>Zoogloea</taxon>
    </lineage>
</organism>
<comment type="caution">
    <text evidence="1">The sequence shown here is derived from an EMBL/GenBank/DDBJ whole genome shotgun (WGS) entry which is preliminary data.</text>
</comment>
<proteinExistence type="predicted"/>
<name>A0A848G0Y8_9RHOO</name>
<evidence type="ECO:0000313" key="2">
    <source>
        <dbReference type="Proteomes" id="UP000580043"/>
    </source>
</evidence>